<evidence type="ECO:0000256" key="1">
    <source>
        <dbReference type="ARBA" id="ARBA00023015"/>
    </source>
</evidence>
<keyword evidence="3" id="KW-0804">Transcription</keyword>
<evidence type="ECO:0000313" key="6">
    <source>
        <dbReference type="EMBL" id="MEM5426519.1"/>
    </source>
</evidence>
<evidence type="ECO:0000256" key="4">
    <source>
        <dbReference type="SAM" id="MobiDB-lite"/>
    </source>
</evidence>
<dbReference type="InterPro" id="IPR009057">
    <property type="entry name" value="Homeodomain-like_sf"/>
</dbReference>
<keyword evidence="7" id="KW-1185">Reference proteome</keyword>
<dbReference type="InterPro" id="IPR018062">
    <property type="entry name" value="HTH_AraC-typ_CS"/>
</dbReference>
<dbReference type="Pfam" id="PF12833">
    <property type="entry name" value="HTH_18"/>
    <property type="match status" value="1"/>
</dbReference>
<feature type="compositionally biased region" description="Polar residues" evidence="4">
    <location>
        <begin position="304"/>
        <end position="319"/>
    </location>
</feature>
<evidence type="ECO:0000256" key="3">
    <source>
        <dbReference type="ARBA" id="ARBA00023163"/>
    </source>
</evidence>
<dbReference type="Proteomes" id="UP001489897">
    <property type="component" value="Unassembled WGS sequence"/>
</dbReference>
<dbReference type="InterPro" id="IPR050204">
    <property type="entry name" value="AraC_XylS_family_regulators"/>
</dbReference>
<keyword evidence="2" id="KW-0238">DNA-binding</keyword>
<dbReference type="RefSeq" id="WP_342950158.1">
    <property type="nucleotide sequence ID" value="NZ_JAYMRV010000018.1"/>
</dbReference>
<dbReference type="InterPro" id="IPR020449">
    <property type="entry name" value="Tscrpt_reg_AraC-type_HTH"/>
</dbReference>
<evidence type="ECO:0000256" key="2">
    <source>
        <dbReference type="ARBA" id="ARBA00023125"/>
    </source>
</evidence>
<dbReference type="SMART" id="SM00342">
    <property type="entry name" value="HTH_ARAC"/>
    <property type="match status" value="1"/>
</dbReference>
<dbReference type="SUPFAM" id="SSF46689">
    <property type="entry name" value="Homeodomain-like"/>
    <property type="match status" value="2"/>
</dbReference>
<dbReference type="PROSITE" id="PS00041">
    <property type="entry name" value="HTH_ARAC_FAMILY_1"/>
    <property type="match status" value="1"/>
</dbReference>
<keyword evidence="1" id="KW-0805">Transcription regulation</keyword>
<organism evidence="6 7">
    <name type="scientific">Paraburkholderia ferrariae</name>
    <dbReference type="NCBI Taxonomy" id="386056"/>
    <lineage>
        <taxon>Bacteria</taxon>
        <taxon>Pseudomonadati</taxon>
        <taxon>Pseudomonadota</taxon>
        <taxon>Betaproteobacteria</taxon>
        <taxon>Burkholderiales</taxon>
        <taxon>Burkholderiaceae</taxon>
        <taxon>Paraburkholderia</taxon>
    </lineage>
</organism>
<reference evidence="6 7" key="1">
    <citation type="submission" date="2024-01" db="EMBL/GenBank/DDBJ databases">
        <title>The diversity of rhizobia nodulating Mimosa spp. in eleven states of Brazil covering several biomes is determined by host plant, location, and edaphic factors.</title>
        <authorList>
            <person name="Rouws L."/>
            <person name="Barauna A."/>
            <person name="Beukes C."/>
            <person name="De Faria S.M."/>
            <person name="Gross E."/>
            <person name="Dos Reis Junior F.B."/>
            <person name="Simon M."/>
            <person name="Maluk M."/>
            <person name="Odee D.W."/>
            <person name="Kenicer G."/>
            <person name="Young J.P.W."/>
            <person name="Reis V.M."/>
            <person name="Zilli J."/>
            <person name="James E.K."/>
        </authorList>
    </citation>
    <scope>NUCLEOTIDE SEQUENCE [LARGE SCALE GENOMIC DNA]</scope>
    <source>
        <strain evidence="6 7">JPY167</strain>
    </source>
</reference>
<dbReference type="InterPro" id="IPR018060">
    <property type="entry name" value="HTH_AraC"/>
</dbReference>
<feature type="domain" description="HTH araC/xylS-type" evidence="5">
    <location>
        <begin position="203"/>
        <end position="301"/>
    </location>
</feature>
<proteinExistence type="predicted"/>
<dbReference type="PRINTS" id="PR00032">
    <property type="entry name" value="HTHARAC"/>
</dbReference>
<dbReference type="PROSITE" id="PS01124">
    <property type="entry name" value="HTH_ARAC_FAMILY_2"/>
    <property type="match status" value="1"/>
</dbReference>
<name>A0ABU9S3J1_9BURK</name>
<dbReference type="Gene3D" id="1.10.10.60">
    <property type="entry name" value="Homeodomain-like"/>
    <property type="match status" value="2"/>
</dbReference>
<evidence type="ECO:0000313" key="7">
    <source>
        <dbReference type="Proteomes" id="UP001489897"/>
    </source>
</evidence>
<gene>
    <name evidence="6" type="ORF">VSR73_36755</name>
</gene>
<sequence length="319" mass="35317">MTDPLSDVLSLLKLRSYVSGGFDASGDWAVRFGPHDGIKFHAVLSGQCWVLVDGEPEPVKVIAGECFILARGRPFRIASDMAVEAIDFRTLLPDVQDGRIVTYNKGGEFLSIGGYFTLADGQADLLLNMLPLIIHVRDEPGLSTLRWCVERMRQELRERQPGGGIIAQQLATMVLVQALRLQLSNARSDGVGWLFALADKRMRAVINAVHEAPGTKWTLQTLAGQAAMSRTAFALKFKELVGLSPMDYLTRWRMTLAADKLRHSRDSVAEIARALGYKSENSFSTAFKRVMNCSPRQYGRRESTGNVSAKQNETGMRVL</sequence>
<dbReference type="PANTHER" id="PTHR46796:SF7">
    <property type="entry name" value="ARAC FAMILY TRANSCRIPTIONAL REGULATOR"/>
    <property type="match status" value="1"/>
</dbReference>
<evidence type="ECO:0000259" key="5">
    <source>
        <dbReference type="PROSITE" id="PS01124"/>
    </source>
</evidence>
<accession>A0ABU9S3J1</accession>
<feature type="region of interest" description="Disordered" evidence="4">
    <location>
        <begin position="298"/>
        <end position="319"/>
    </location>
</feature>
<dbReference type="InterPro" id="IPR032783">
    <property type="entry name" value="AraC_lig"/>
</dbReference>
<protein>
    <submittedName>
        <fullName evidence="6">AraC family transcriptional regulator</fullName>
    </submittedName>
</protein>
<dbReference type="EMBL" id="JAYMRV010000018">
    <property type="protein sequence ID" value="MEM5426519.1"/>
    <property type="molecule type" value="Genomic_DNA"/>
</dbReference>
<dbReference type="Pfam" id="PF12852">
    <property type="entry name" value="Cupin_6"/>
    <property type="match status" value="1"/>
</dbReference>
<comment type="caution">
    <text evidence="6">The sequence shown here is derived from an EMBL/GenBank/DDBJ whole genome shotgun (WGS) entry which is preliminary data.</text>
</comment>
<dbReference type="PANTHER" id="PTHR46796">
    <property type="entry name" value="HTH-TYPE TRANSCRIPTIONAL ACTIVATOR RHAS-RELATED"/>
    <property type="match status" value="1"/>
</dbReference>